<dbReference type="CDD" id="cd00082">
    <property type="entry name" value="HisKA"/>
    <property type="match status" value="1"/>
</dbReference>
<dbReference type="PRINTS" id="PR00344">
    <property type="entry name" value="BCTRLSENSOR"/>
</dbReference>
<evidence type="ECO:0000256" key="3">
    <source>
        <dbReference type="ARBA" id="ARBA00022553"/>
    </source>
</evidence>
<evidence type="ECO:0000256" key="2">
    <source>
        <dbReference type="ARBA" id="ARBA00012438"/>
    </source>
</evidence>
<dbReference type="RefSeq" id="WP_197443112.1">
    <property type="nucleotide sequence ID" value="NZ_CP036433.1"/>
</dbReference>
<dbReference type="GO" id="GO:0000155">
    <property type="term" value="F:phosphorelay sensor kinase activity"/>
    <property type="evidence" value="ECO:0007669"/>
    <property type="project" value="InterPro"/>
</dbReference>
<dbReference type="PROSITE" id="PS50109">
    <property type="entry name" value="HIS_KIN"/>
    <property type="match status" value="1"/>
</dbReference>
<evidence type="ECO:0000256" key="6">
    <source>
        <dbReference type="PROSITE-ProRule" id="PRU00169"/>
    </source>
</evidence>
<dbReference type="PANTHER" id="PTHR43047:SF72">
    <property type="entry name" value="OSMOSENSING HISTIDINE PROTEIN KINASE SLN1"/>
    <property type="match status" value="1"/>
</dbReference>
<dbReference type="InterPro" id="IPR003594">
    <property type="entry name" value="HATPase_dom"/>
</dbReference>
<dbReference type="Pfam" id="PF00512">
    <property type="entry name" value="HisKA"/>
    <property type="match status" value="1"/>
</dbReference>
<sequence>MMLEAVTQVLLIDDDELDAELAQRALSKAASQFCVTHKTSLTDGLQTLQQGCFDVVLLDLGLPEGRGLETLHAFMNGAPPVPLVVLTGLSDHEAAMEALDEGAQEFLCKCDVNTRSLSQTIRHAVVRWRLREDLRAANQLLEQKNQKLEELYSTAQQFVDNVSHEFRTPLTVIREFAAIMRDGLDGPVNQKQASRLDRVINRTDDLAIMVDDMLDTSKLEAGLLGVWRRRCCLSDVLAPVASLLERRAMLGGVTLQLDFDPAAPPVFCDDEKVRRAVINLAVNAIKFTGKQGRVSIWTRFEPEQNEVRVGVSDTGVGISQENLDRIFDRFQQVDTPLRSSTKGFGLGLNIARELVMLNLGQMHVESEQGRGSVFSFTTPADDPRSLARRQVEVFQKRCASEQDVSLLTVSIQPGFEESAVVVDEFLQGTRSRFNFVYRQPLGAWAMLTACPRDRLEATQSRIQEEWSQMRRNSPMPLPEITVKVLQTWSLQEAAAPVVEAFMQQFATAPATAAGVAFRPRVLLADDNPDVLEGLSVRLEAAGYDVITAENGLEAWAHAIAEQPDAIVLDVRMPFQDGLQTLKKLRGNESTVWTPIVMLSASLRDQQTALNEGANFFITNPYNSQDVLLALKNSLTQEPCPC</sequence>
<dbReference type="SMART" id="SM00387">
    <property type="entry name" value="HATPase_c"/>
    <property type="match status" value="1"/>
</dbReference>
<dbReference type="EMBL" id="CP036433">
    <property type="protein sequence ID" value="QDU93978.1"/>
    <property type="molecule type" value="Genomic_DNA"/>
</dbReference>
<keyword evidence="4 10" id="KW-0808">Transferase</keyword>
<evidence type="ECO:0000259" key="8">
    <source>
        <dbReference type="PROSITE" id="PS50109"/>
    </source>
</evidence>
<dbReference type="SUPFAM" id="SSF52172">
    <property type="entry name" value="CheY-like"/>
    <property type="match status" value="2"/>
</dbReference>
<dbReference type="GO" id="GO:0005886">
    <property type="term" value="C:plasma membrane"/>
    <property type="evidence" value="ECO:0007669"/>
    <property type="project" value="TreeGrafter"/>
</dbReference>
<keyword evidence="7" id="KW-0175">Coiled coil</keyword>
<dbReference type="Gene3D" id="1.10.287.130">
    <property type="match status" value="1"/>
</dbReference>
<organism evidence="10 11">
    <name type="scientific">Lignipirellula cremea</name>
    <dbReference type="NCBI Taxonomy" id="2528010"/>
    <lineage>
        <taxon>Bacteria</taxon>
        <taxon>Pseudomonadati</taxon>
        <taxon>Planctomycetota</taxon>
        <taxon>Planctomycetia</taxon>
        <taxon>Pirellulales</taxon>
        <taxon>Pirellulaceae</taxon>
        <taxon>Lignipirellula</taxon>
    </lineage>
</organism>
<dbReference type="CDD" id="cd17574">
    <property type="entry name" value="REC_OmpR"/>
    <property type="match status" value="1"/>
</dbReference>
<feature type="coiled-coil region" evidence="7">
    <location>
        <begin position="127"/>
        <end position="161"/>
    </location>
</feature>
<feature type="modified residue" description="4-aspartylphosphate" evidence="6">
    <location>
        <position position="569"/>
    </location>
</feature>
<dbReference type="InterPro" id="IPR001789">
    <property type="entry name" value="Sig_transdc_resp-reg_receiver"/>
</dbReference>
<dbReference type="PROSITE" id="PS50110">
    <property type="entry name" value="RESPONSE_REGULATORY"/>
    <property type="match status" value="2"/>
</dbReference>
<dbReference type="GO" id="GO:0009927">
    <property type="term" value="F:histidine phosphotransfer kinase activity"/>
    <property type="evidence" value="ECO:0007669"/>
    <property type="project" value="TreeGrafter"/>
</dbReference>
<keyword evidence="3 6" id="KW-0597">Phosphoprotein</keyword>
<evidence type="ECO:0000259" key="9">
    <source>
        <dbReference type="PROSITE" id="PS50110"/>
    </source>
</evidence>
<dbReference type="KEGG" id="lcre:Pla8534_17640"/>
<accession>A0A518DQ76</accession>
<feature type="domain" description="Response regulatory" evidence="9">
    <location>
        <begin position="520"/>
        <end position="634"/>
    </location>
</feature>
<feature type="domain" description="Response regulatory" evidence="9">
    <location>
        <begin position="8"/>
        <end position="124"/>
    </location>
</feature>
<dbReference type="Pfam" id="PF02518">
    <property type="entry name" value="HATPase_c"/>
    <property type="match status" value="1"/>
</dbReference>
<name>A0A518DQ76_9BACT</name>
<dbReference type="AlphaFoldDB" id="A0A518DQ76"/>
<dbReference type="EC" id="2.7.13.3" evidence="2"/>
<evidence type="ECO:0000256" key="5">
    <source>
        <dbReference type="ARBA" id="ARBA00022777"/>
    </source>
</evidence>
<dbReference type="InterPro" id="IPR003661">
    <property type="entry name" value="HisK_dim/P_dom"/>
</dbReference>
<keyword evidence="11" id="KW-1185">Reference proteome</keyword>
<dbReference type="Pfam" id="PF00072">
    <property type="entry name" value="Response_reg"/>
    <property type="match status" value="2"/>
</dbReference>
<protein>
    <recommendedName>
        <fullName evidence="2">histidine kinase</fullName>
        <ecNumber evidence="2">2.7.13.3</ecNumber>
    </recommendedName>
</protein>
<evidence type="ECO:0000313" key="11">
    <source>
        <dbReference type="Proteomes" id="UP000317648"/>
    </source>
</evidence>
<dbReference type="PANTHER" id="PTHR43047">
    <property type="entry name" value="TWO-COMPONENT HISTIDINE PROTEIN KINASE"/>
    <property type="match status" value="1"/>
</dbReference>
<keyword evidence="5" id="KW-0418">Kinase</keyword>
<dbReference type="InterPro" id="IPR036890">
    <property type="entry name" value="HATPase_C_sf"/>
</dbReference>
<evidence type="ECO:0000313" key="10">
    <source>
        <dbReference type="EMBL" id="QDU93978.1"/>
    </source>
</evidence>
<feature type="modified residue" description="4-aspartylphosphate" evidence="6">
    <location>
        <position position="59"/>
    </location>
</feature>
<dbReference type="InterPro" id="IPR011006">
    <property type="entry name" value="CheY-like_superfamily"/>
</dbReference>
<proteinExistence type="predicted"/>
<dbReference type="Proteomes" id="UP000317648">
    <property type="component" value="Chromosome"/>
</dbReference>
<evidence type="ECO:0000256" key="7">
    <source>
        <dbReference type="SAM" id="Coils"/>
    </source>
</evidence>
<dbReference type="InterPro" id="IPR005467">
    <property type="entry name" value="His_kinase_dom"/>
</dbReference>
<evidence type="ECO:0000256" key="1">
    <source>
        <dbReference type="ARBA" id="ARBA00000085"/>
    </source>
</evidence>
<dbReference type="Gene3D" id="3.40.50.2300">
    <property type="match status" value="2"/>
</dbReference>
<dbReference type="InterPro" id="IPR004358">
    <property type="entry name" value="Sig_transdc_His_kin-like_C"/>
</dbReference>
<comment type="catalytic activity">
    <reaction evidence="1">
        <text>ATP + protein L-histidine = ADP + protein N-phospho-L-histidine.</text>
        <dbReference type="EC" id="2.7.13.3"/>
    </reaction>
</comment>
<dbReference type="SMART" id="SM00388">
    <property type="entry name" value="HisKA"/>
    <property type="match status" value="1"/>
</dbReference>
<dbReference type="SMART" id="SM00448">
    <property type="entry name" value="REC"/>
    <property type="match status" value="2"/>
</dbReference>
<dbReference type="SUPFAM" id="SSF55874">
    <property type="entry name" value="ATPase domain of HSP90 chaperone/DNA topoisomerase II/histidine kinase"/>
    <property type="match status" value="1"/>
</dbReference>
<dbReference type="Gene3D" id="3.30.565.10">
    <property type="entry name" value="Histidine kinase-like ATPase, C-terminal domain"/>
    <property type="match status" value="1"/>
</dbReference>
<evidence type="ECO:0000256" key="4">
    <source>
        <dbReference type="ARBA" id="ARBA00022679"/>
    </source>
</evidence>
<gene>
    <name evidence="10" type="primary">pleC_1</name>
    <name evidence="10" type="ORF">Pla8534_17640</name>
</gene>
<dbReference type="CDD" id="cd00156">
    <property type="entry name" value="REC"/>
    <property type="match status" value="1"/>
</dbReference>
<feature type="domain" description="Histidine kinase" evidence="8">
    <location>
        <begin position="161"/>
        <end position="382"/>
    </location>
</feature>
<reference evidence="10 11" key="1">
    <citation type="submission" date="2019-02" db="EMBL/GenBank/DDBJ databases">
        <title>Deep-cultivation of Planctomycetes and their phenomic and genomic characterization uncovers novel biology.</title>
        <authorList>
            <person name="Wiegand S."/>
            <person name="Jogler M."/>
            <person name="Boedeker C."/>
            <person name="Pinto D."/>
            <person name="Vollmers J."/>
            <person name="Rivas-Marin E."/>
            <person name="Kohn T."/>
            <person name="Peeters S.H."/>
            <person name="Heuer A."/>
            <person name="Rast P."/>
            <person name="Oberbeckmann S."/>
            <person name="Bunk B."/>
            <person name="Jeske O."/>
            <person name="Meyerdierks A."/>
            <person name="Storesund J.E."/>
            <person name="Kallscheuer N."/>
            <person name="Luecker S."/>
            <person name="Lage O.M."/>
            <person name="Pohl T."/>
            <person name="Merkel B.J."/>
            <person name="Hornburger P."/>
            <person name="Mueller R.-W."/>
            <person name="Bruemmer F."/>
            <person name="Labrenz M."/>
            <person name="Spormann A.M."/>
            <person name="Op den Camp H."/>
            <person name="Overmann J."/>
            <person name="Amann R."/>
            <person name="Jetten M.S.M."/>
            <person name="Mascher T."/>
            <person name="Medema M.H."/>
            <person name="Devos D.P."/>
            <person name="Kaster A.-K."/>
            <person name="Ovreas L."/>
            <person name="Rohde M."/>
            <person name="Galperin M.Y."/>
            <person name="Jogler C."/>
        </authorList>
    </citation>
    <scope>NUCLEOTIDE SEQUENCE [LARGE SCALE GENOMIC DNA]</scope>
    <source>
        <strain evidence="10 11">Pla85_3_4</strain>
    </source>
</reference>